<protein>
    <submittedName>
        <fullName evidence="2">Uncharacterized protein</fullName>
    </submittedName>
</protein>
<feature type="region of interest" description="Disordered" evidence="1">
    <location>
        <begin position="51"/>
        <end position="146"/>
    </location>
</feature>
<sequence length="165" mass="17980">MAKKGTDESTTLFAGAHHQSFQGADFRTAGNDIYMPTFNVNFNAPGLLVAPSSPSPKSAPAPSTPKFRKRVSLSRAVQQVSRFFRSSKSQDPQSHPSPSALTSNFEEMRQMLEAVPTHQGQSSTSGNTGVQDTASDDQPSERSSEDFNVVRLTTWLYGLSHVDCR</sequence>
<feature type="non-terminal residue" evidence="2">
    <location>
        <position position="165"/>
    </location>
</feature>
<feature type="compositionally biased region" description="Pro residues" evidence="1">
    <location>
        <begin position="53"/>
        <end position="63"/>
    </location>
</feature>
<reference evidence="2" key="1">
    <citation type="submission" date="2022-06" db="EMBL/GenBank/DDBJ databases">
        <title>Genome Sequence of Candolleomyces eurysporus.</title>
        <authorList>
            <person name="Buettner E."/>
        </authorList>
    </citation>
    <scope>NUCLEOTIDE SEQUENCE</scope>
    <source>
        <strain evidence="2">VTCC 930004</strain>
    </source>
</reference>
<comment type="caution">
    <text evidence="2">The sequence shown here is derived from an EMBL/GenBank/DDBJ whole genome shotgun (WGS) entry which is preliminary data.</text>
</comment>
<organism evidence="2 3">
    <name type="scientific">Candolleomyces eurysporus</name>
    <dbReference type="NCBI Taxonomy" id="2828524"/>
    <lineage>
        <taxon>Eukaryota</taxon>
        <taxon>Fungi</taxon>
        <taxon>Dikarya</taxon>
        <taxon>Basidiomycota</taxon>
        <taxon>Agaricomycotina</taxon>
        <taxon>Agaricomycetes</taxon>
        <taxon>Agaricomycetidae</taxon>
        <taxon>Agaricales</taxon>
        <taxon>Agaricineae</taxon>
        <taxon>Psathyrellaceae</taxon>
        <taxon>Candolleomyces</taxon>
    </lineage>
</organism>
<keyword evidence="3" id="KW-1185">Reference proteome</keyword>
<accession>A0A9W8MDR8</accession>
<feature type="compositionally biased region" description="Polar residues" evidence="1">
    <location>
        <begin position="118"/>
        <end position="137"/>
    </location>
</feature>
<evidence type="ECO:0000313" key="3">
    <source>
        <dbReference type="Proteomes" id="UP001140091"/>
    </source>
</evidence>
<dbReference type="Proteomes" id="UP001140091">
    <property type="component" value="Unassembled WGS sequence"/>
</dbReference>
<evidence type="ECO:0000313" key="2">
    <source>
        <dbReference type="EMBL" id="KAJ2925403.1"/>
    </source>
</evidence>
<feature type="compositionally biased region" description="Polar residues" evidence="1">
    <location>
        <begin position="75"/>
        <end position="105"/>
    </location>
</feature>
<dbReference type="AlphaFoldDB" id="A0A9W8MDR8"/>
<evidence type="ECO:0000256" key="1">
    <source>
        <dbReference type="SAM" id="MobiDB-lite"/>
    </source>
</evidence>
<proteinExistence type="predicted"/>
<name>A0A9W8MDR8_9AGAR</name>
<dbReference type="EMBL" id="JANBPK010001189">
    <property type="protein sequence ID" value="KAJ2925403.1"/>
    <property type="molecule type" value="Genomic_DNA"/>
</dbReference>
<gene>
    <name evidence="2" type="ORF">H1R20_g11676</name>
</gene>